<dbReference type="EMBL" id="CP097509">
    <property type="protein sequence ID" value="URE20709.1"/>
    <property type="molecule type" value="Genomic_DNA"/>
</dbReference>
<gene>
    <name evidence="1" type="ORF">MUK42_10549</name>
</gene>
<proteinExistence type="predicted"/>
<evidence type="ECO:0000313" key="1">
    <source>
        <dbReference type="EMBL" id="URE20709.1"/>
    </source>
</evidence>
<sequence>MRSLLPASAFFSTTSAAALPPPPIWMRSPSNASPSIFSTEPSSTASTKCSSAPVTTLFPLISPVWRPLRLLIGIDSCRHSHSSPRLKDAIPPFSAINGAETCMANLPHGLPGFLISWR</sequence>
<name>A0A9E7GZ21_9LILI</name>
<organism evidence="1 2">
    <name type="scientific">Musa troglodytarum</name>
    <name type="common">fe'i banana</name>
    <dbReference type="NCBI Taxonomy" id="320322"/>
    <lineage>
        <taxon>Eukaryota</taxon>
        <taxon>Viridiplantae</taxon>
        <taxon>Streptophyta</taxon>
        <taxon>Embryophyta</taxon>
        <taxon>Tracheophyta</taxon>
        <taxon>Spermatophyta</taxon>
        <taxon>Magnoliopsida</taxon>
        <taxon>Liliopsida</taxon>
        <taxon>Zingiberales</taxon>
        <taxon>Musaceae</taxon>
        <taxon>Musa</taxon>
    </lineage>
</organism>
<protein>
    <submittedName>
        <fullName evidence="1">Afadin- and alpha -actinin-Binding</fullName>
    </submittedName>
</protein>
<dbReference type="Proteomes" id="UP001055439">
    <property type="component" value="Chromosome 7"/>
</dbReference>
<evidence type="ECO:0000313" key="2">
    <source>
        <dbReference type="Proteomes" id="UP001055439"/>
    </source>
</evidence>
<keyword evidence="2" id="KW-1185">Reference proteome</keyword>
<dbReference type="AlphaFoldDB" id="A0A9E7GZ21"/>
<accession>A0A9E7GZ21</accession>
<reference evidence="1" key="1">
    <citation type="submission" date="2022-05" db="EMBL/GenBank/DDBJ databases">
        <title>The Musa troglodytarum L. genome provides insights into the mechanism of non-climacteric behaviour and enrichment of carotenoids.</title>
        <authorList>
            <person name="Wang J."/>
        </authorList>
    </citation>
    <scope>NUCLEOTIDE SEQUENCE</scope>
    <source>
        <tissue evidence="1">Leaf</tissue>
    </source>
</reference>
<dbReference type="OrthoDB" id="312015at2759"/>